<sequence>MQEELIEFTRNKVWNLVPRPSDKTVIGTKWVFRNKLDEHGTVTRNKARLVAQGYRQEEGKDYDETFAPVARLEAIRLFLAYAVYKDFIVYQMNAKSAFLNGKLNEEVYVEQPLGFYDPKQISRQHMFIAESKMKLMNKEKSTSDLMRISVKQRQLYLYVKEHEKKLQR</sequence>
<reference evidence="2" key="1">
    <citation type="journal article" date="2022" name="Mol. Ecol. Resour.">
        <title>The genomes of chicory, endive, great burdock and yacon provide insights into Asteraceae palaeo-polyploidization history and plant inulin production.</title>
        <authorList>
            <person name="Fan W."/>
            <person name="Wang S."/>
            <person name="Wang H."/>
            <person name="Wang A."/>
            <person name="Jiang F."/>
            <person name="Liu H."/>
            <person name="Zhao H."/>
            <person name="Xu D."/>
            <person name="Zhang Y."/>
        </authorList>
    </citation>
    <scope>NUCLEOTIDE SEQUENCE [LARGE SCALE GENOMIC DNA]</scope>
    <source>
        <strain evidence="2">cv. Niubang</strain>
    </source>
</reference>
<reference evidence="1 2" key="2">
    <citation type="journal article" date="2022" name="Mol. Ecol. Resour.">
        <title>The genomes of chicory, endive, great burdock and yacon provide insights into Asteraceae paleo-polyploidization history and plant inulin production.</title>
        <authorList>
            <person name="Fan W."/>
            <person name="Wang S."/>
            <person name="Wang H."/>
            <person name="Wang A."/>
            <person name="Jiang F."/>
            <person name="Liu H."/>
            <person name="Zhao H."/>
            <person name="Xu D."/>
            <person name="Zhang Y."/>
        </authorList>
    </citation>
    <scope>NUCLEOTIDE SEQUENCE [LARGE SCALE GENOMIC DNA]</scope>
    <source>
        <strain evidence="2">cv. Niubang</strain>
    </source>
</reference>
<dbReference type="EMBL" id="CM042058">
    <property type="protein sequence ID" value="KAI3684856.1"/>
    <property type="molecule type" value="Genomic_DNA"/>
</dbReference>
<keyword evidence="2" id="KW-1185">Reference proteome</keyword>
<evidence type="ECO:0000313" key="2">
    <source>
        <dbReference type="Proteomes" id="UP001055879"/>
    </source>
</evidence>
<protein>
    <submittedName>
        <fullName evidence="1">Uncharacterized protein</fullName>
    </submittedName>
</protein>
<dbReference type="Proteomes" id="UP001055879">
    <property type="component" value="Linkage Group LG12"/>
</dbReference>
<accession>A0ACB8YHW7</accession>
<comment type="caution">
    <text evidence="1">The sequence shown here is derived from an EMBL/GenBank/DDBJ whole genome shotgun (WGS) entry which is preliminary data.</text>
</comment>
<name>A0ACB8YHW7_ARCLA</name>
<organism evidence="1 2">
    <name type="scientific">Arctium lappa</name>
    <name type="common">Greater burdock</name>
    <name type="synonym">Lappa major</name>
    <dbReference type="NCBI Taxonomy" id="4217"/>
    <lineage>
        <taxon>Eukaryota</taxon>
        <taxon>Viridiplantae</taxon>
        <taxon>Streptophyta</taxon>
        <taxon>Embryophyta</taxon>
        <taxon>Tracheophyta</taxon>
        <taxon>Spermatophyta</taxon>
        <taxon>Magnoliopsida</taxon>
        <taxon>eudicotyledons</taxon>
        <taxon>Gunneridae</taxon>
        <taxon>Pentapetalae</taxon>
        <taxon>asterids</taxon>
        <taxon>campanulids</taxon>
        <taxon>Asterales</taxon>
        <taxon>Asteraceae</taxon>
        <taxon>Carduoideae</taxon>
        <taxon>Cardueae</taxon>
        <taxon>Arctiinae</taxon>
        <taxon>Arctium</taxon>
    </lineage>
</organism>
<evidence type="ECO:0000313" key="1">
    <source>
        <dbReference type="EMBL" id="KAI3684856.1"/>
    </source>
</evidence>
<gene>
    <name evidence="1" type="ORF">L6452_34083</name>
</gene>
<proteinExistence type="predicted"/>